<dbReference type="PANTHER" id="PTHR11475:SF109">
    <property type="entry name" value="CHORION PEROXIDASE-LIKE PROTEIN"/>
    <property type="match status" value="1"/>
</dbReference>
<dbReference type="EMBL" id="JAPWTK010000315">
    <property type="protein sequence ID" value="KAJ8942729.1"/>
    <property type="molecule type" value="Genomic_DNA"/>
</dbReference>
<accession>A0AAV8XVL5</accession>
<evidence type="ECO:0000313" key="3">
    <source>
        <dbReference type="EMBL" id="KAJ8942729.1"/>
    </source>
</evidence>
<dbReference type="GO" id="GO:0020037">
    <property type="term" value="F:heme binding"/>
    <property type="evidence" value="ECO:0007669"/>
    <property type="project" value="InterPro"/>
</dbReference>
<proteinExistence type="predicted"/>
<gene>
    <name evidence="3" type="ORF">NQ318_007896</name>
</gene>
<evidence type="ECO:0000256" key="1">
    <source>
        <dbReference type="ARBA" id="ARBA00022559"/>
    </source>
</evidence>
<dbReference type="PROSITE" id="PS50292">
    <property type="entry name" value="PEROXIDASE_3"/>
    <property type="match status" value="1"/>
</dbReference>
<dbReference type="Gene3D" id="1.10.640.10">
    <property type="entry name" value="Haem peroxidase domain superfamily, animal type"/>
    <property type="match status" value="1"/>
</dbReference>
<protein>
    <submittedName>
        <fullName evidence="3">Uncharacterized protein</fullName>
    </submittedName>
</protein>
<dbReference type="AlphaFoldDB" id="A0AAV8XVL5"/>
<keyword evidence="1" id="KW-0560">Oxidoreductase</keyword>
<dbReference type="Proteomes" id="UP001162162">
    <property type="component" value="Unassembled WGS sequence"/>
</dbReference>
<organism evidence="3 4">
    <name type="scientific">Aromia moschata</name>
    <dbReference type="NCBI Taxonomy" id="1265417"/>
    <lineage>
        <taxon>Eukaryota</taxon>
        <taxon>Metazoa</taxon>
        <taxon>Ecdysozoa</taxon>
        <taxon>Arthropoda</taxon>
        <taxon>Hexapoda</taxon>
        <taxon>Insecta</taxon>
        <taxon>Pterygota</taxon>
        <taxon>Neoptera</taxon>
        <taxon>Endopterygota</taxon>
        <taxon>Coleoptera</taxon>
        <taxon>Polyphaga</taxon>
        <taxon>Cucujiformia</taxon>
        <taxon>Chrysomeloidea</taxon>
        <taxon>Cerambycidae</taxon>
        <taxon>Cerambycinae</taxon>
        <taxon>Callichromatini</taxon>
        <taxon>Aromia</taxon>
    </lineage>
</organism>
<dbReference type="Pfam" id="PF03098">
    <property type="entry name" value="An_peroxidase"/>
    <property type="match status" value="1"/>
</dbReference>
<feature type="compositionally biased region" description="Basic and acidic residues" evidence="2">
    <location>
        <begin position="250"/>
        <end position="262"/>
    </location>
</feature>
<dbReference type="InterPro" id="IPR010255">
    <property type="entry name" value="Haem_peroxidase_sf"/>
</dbReference>
<reference evidence="3" key="1">
    <citation type="journal article" date="2023" name="Insect Mol. Biol.">
        <title>Genome sequencing provides insights into the evolution of gene families encoding plant cell wall-degrading enzymes in longhorned beetles.</title>
        <authorList>
            <person name="Shin N.R."/>
            <person name="Okamura Y."/>
            <person name="Kirsch R."/>
            <person name="Pauchet Y."/>
        </authorList>
    </citation>
    <scope>NUCLEOTIDE SEQUENCE</scope>
    <source>
        <strain evidence="3">AMC_N1</strain>
    </source>
</reference>
<sequence length="388" mass="44707">MKFWYENGGFQSSFTPAQLQQIKHATFAQVICQTTDEVQTIQLFVFLSPDDVRNARLSCDSPIINNFDLSPWIEREFDDTLKKRDNPDDKTLTLSRKIREARRKTVTTTLRPSATTKSKLKKKRTTVQPSLKVQIRNVTVSSVKLENKYWIGNLVPDSIPPRPSFTAYTPQTDTNYLLSVVPTKTTSGQKYEKPVEVNIKIQYFFATYYNAYTPNTYGQNDPILITQRPSTQKPQVDYSLFFNPQSYDDSPVRPNDHFERPTTRPKPVSTYDDHVRPIQVYRPSNDDVYNRPSDSYNKPVSSVSIYTHDIDRYSTTERPYLIRPQTNHDSNGQSRVIVGDKTAQVYTVQKRDGEVDLDQAGAREEVKEDTIRVVEIEVALVKLKKAKQ</sequence>
<keyword evidence="4" id="KW-1185">Reference proteome</keyword>
<evidence type="ECO:0000313" key="4">
    <source>
        <dbReference type="Proteomes" id="UP001162162"/>
    </source>
</evidence>
<dbReference type="PANTHER" id="PTHR11475">
    <property type="entry name" value="OXIDASE/PEROXIDASE"/>
    <property type="match status" value="1"/>
</dbReference>
<dbReference type="SUPFAM" id="SSF48113">
    <property type="entry name" value="Heme-dependent peroxidases"/>
    <property type="match status" value="1"/>
</dbReference>
<comment type="caution">
    <text evidence="3">The sequence shown here is derived from an EMBL/GenBank/DDBJ whole genome shotgun (WGS) entry which is preliminary data.</text>
</comment>
<dbReference type="InterPro" id="IPR037120">
    <property type="entry name" value="Haem_peroxidase_sf_animal"/>
</dbReference>
<dbReference type="GO" id="GO:0004601">
    <property type="term" value="F:peroxidase activity"/>
    <property type="evidence" value="ECO:0007669"/>
    <property type="project" value="UniProtKB-KW"/>
</dbReference>
<dbReference type="InterPro" id="IPR019791">
    <property type="entry name" value="Haem_peroxidase_animal"/>
</dbReference>
<keyword evidence="1" id="KW-0575">Peroxidase</keyword>
<dbReference type="GO" id="GO:0006979">
    <property type="term" value="P:response to oxidative stress"/>
    <property type="evidence" value="ECO:0007669"/>
    <property type="project" value="InterPro"/>
</dbReference>
<feature type="region of interest" description="Disordered" evidence="2">
    <location>
        <begin position="244"/>
        <end position="271"/>
    </location>
</feature>
<name>A0AAV8XVL5_9CUCU</name>
<evidence type="ECO:0000256" key="2">
    <source>
        <dbReference type="SAM" id="MobiDB-lite"/>
    </source>
</evidence>